<protein>
    <submittedName>
        <fullName evidence="1">Uncharacterized protein</fullName>
    </submittedName>
</protein>
<evidence type="ECO:0000313" key="1">
    <source>
        <dbReference type="EMBL" id="KAH7840242.1"/>
    </source>
</evidence>
<gene>
    <name evidence="1" type="ORF">Vadar_014624</name>
</gene>
<dbReference type="Proteomes" id="UP000828048">
    <property type="component" value="Chromosome 10"/>
</dbReference>
<dbReference type="EMBL" id="CM037160">
    <property type="protein sequence ID" value="KAH7840242.1"/>
    <property type="molecule type" value="Genomic_DNA"/>
</dbReference>
<organism evidence="1 2">
    <name type="scientific">Vaccinium darrowii</name>
    <dbReference type="NCBI Taxonomy" id="229202"/>
    <lineage>
        <taxon>Eukaryota</taxon>
        <taxon>Viridiplantae</taxon>
        <taxon>Streptophyta</taxon>
        <taxon>Embryophyta</taxon>
        <taxon>Tracheophyta</taxon>
        <taxon>Spermatophyta</taxon>
        <taxon>Magnoliopsida</taxon>
        <taxon>eudicotyledons</taxon>
        <taxon>Gunneridae</taxon>
        <taxon>Pentapetalae</taxon>
        <taxon>asterids</taxon>
        <taxon>Ericales</taxon>
        <taxon>Ericaceae</taxon>
        <taxon>Vaccinioideae</taxon>
        <taxon>Vaccinieae</taxon>
        <taxon>Vaccinium</taxon>
    </lineage>
</organism>
<sequence length="1242" mass="137005">MATNHGAITNSSSSFLLLIFFSIFALSHAFDSISSNGTLRDNETLVSAGEVFELGFFSDPFSGNQYMGIWFKDDPGKKPVWVANRDNPLINSTCFLQIRDDGNLILIDRRLTPVIVNSGALSTSPNTTATLLDTGNFVLQAGLNIIWQSFDYPSDTYLPGMKIGWFGLTSDLPTIQVLSAWASPSNPSRGNFTLGVDYKVANLSVYRGDSDHVNIGYWDGNRIHFIFANSSNSFNFSYFSNADETYFTFNTIGNYTMSWLVMAPTGLIDEYTLSNRSISMVSHSLCEDSGNYTVNGSFCLPSSPSTCNATFSVINGSLSNSSIVNGLIVMSFSDCESICASNCSCVAYTAPDTDQSGCQMYFGNEGDLSNIVQKGGGLVYVRVNQARSQDYANSALQVTILELNGENDQELPMLSFSTIEIATNDFAIANILGEGGFGPVYKAWNSWKEGKHTEFMDSTLANSCSSIEVLRYVQVGLLCVQERAADRPSMSDVVSMLSNETTTLPYPKEPALLSYVSNTTVESELESVSEPESFEMGDQQVIQQPSLRQHLNPERTTPPGPIVFPRETQEARNAFTVKPGVLNSLPNFYGRESDDPYEHVRTFEGLVRNLASTTQYDNACLKLFEATLKDGALRWFRMQKPQSFTTWAHVRDAFYRKYFSKAKTNSLRRQIQGFRQERGESFVKAWERFKDLLLRMPHPGFEKIQRVEFFHLGLNAETIQHIEYSCKGDDFLSKTADEGWDFLDDLADRQMALEPSDFDRSGPSGSNVIPVTLRDQRLQAQVEKMAQKLEELEVRQTRPVHEVSIEEVCVWCECKGHIATACPRFLAAKGASQNNQEEVNAVRNWNPYSNTYNPGWRDHPNFGWSDHRPAGGGQAQLPAPPPPQQFHQSQAPRPPQGQVIPYNYQLQEGRGGGPSTRGPPPGYAQTAPPRFEDSMNSLMQSQLTFQTDTKQQIGALTAQMTQLTAVISQMQQENGRFPAQGSQAGAHYVGNSSGPNVQGQNQEEAKAITILRSGKTIDRTIQPTLRQAPPSEPVIEPEVIFDTAEVPREVVAEREESPEMVVSAAADPTTPPPPAVPAAPFPQRLACAKVLKDLCTPKRKSQNNVVLTEQVSSILQTEIPAKCKDPGCPTIPIAIAGQNFDKALLDLGASVNLLPYSAYLRLGLGDLSETPVTLQLADRSIRVPKGVVEDVLIRVGEFQFPADFIVLDISPGREALEKTPIILGRPFLATSNAVMNCKTGKV</sequence>
<evidence type="ECO:0000313" key="2">
    <source>
        <dbReference type="Proteomes" id="UP000828048"/>
    </source>
</evidence>
<proteinExistence type="predicted"/>
<accession>A0ACB7XHY2</accession>
<comment type="caution">
    <text evidence="1">The sequence shown here is derived from an EMBL/GenBank/DDBJ whole genome shotgun (WGS) entry which is preliminary data.</text>
</comment>
<reference evidence="1 2" key="1">
    <citation type="journal article" date="2021" name="Hortic Res">
        <title>High-quality reference genome and annotation aids understanding of berry development for evergreen blueberry (Vaccinium darrowii).</title>
        <authorList>
            <person name="Yu J."/>
            <person name="Hulse-Kemp A.M."/>
            <person name="Babiker E."/>
            <person name="Staton M."/>
        </authorList>
    </citation>
    <scope>NUCLEOTIDE SEQUENCE [LARGE SCALE GENOMIC DNA]</scope>
    <source>
        <strain evidence="2">cv. NJ 8807/NJ 8810</strain>
        <tissue evidence="1">Young leaf</tissue>
    </source>
</reference>
<name>A0ACB7XHY2_9ERIC</name>
<keyword evidence="2" id="KW-1185">Reference proteome</keyword>